<sequence length="118" mass="14451">MNFTPYNFNTDNLKEDNFYNENNNKKIFKSPLPISQFTLTFKQIKELEKRKKIFPLKRMEMCDELGLTLYQFQKIEKKFIGYGMTGILFIMKEYKISKEYEFILHDFLFKNIRFINKD</sequence>
<evidence type="ECO:0000313" key="1">
    <source>
        <dbReference type="EMBL" id="RVD91516.1"/>
    </source>
</evidence>
<proteinExistence type="predicted"/>
<name>A0A437AKD9_9MICR</name>
<protein>
    <submittedName>
        <fullName evidence="1">Uncharacterized protein</fullName>
    </submittedName>
</protein>
<comment type="caution">
    <text evidence="1">The sequence shown here is derived from an EMBL/GenBank/DDBJ whole genome shotgun (WGS) entry which is preliminary data.</text>
</comment>
<keyword evidence="2" id="KW-1185">Reference proteome</keyword>
<accession>A0A437AKD9</accession>
<gene>
    <name evidence="1" type="ORF">TUBRATIS_20250</name>
</gene>
<dbReference type="VEuPathDB" id="MicrosporidiaDB:TUBRATIS_20250"/>
<dbReference type="Proteomes" id="UP000282876">
    <property type="component" value="Unassembled WGS sequence"/>
</dbReference>
<dbReference type="EMBL" id="RCSS01000497">
    <property type="protein sequence ID" value="RVD91516.1"/>
    <property type="molecule type" value="Genomic_DNA"/>
</dbReference>
<evidence type="ECO:0000313" key="2">
    <source>
        <dbReference type="Proteomes" id="UP000282876"/>
    </source>
</evidence>
<reference evidence="1 2" key="1">
    <citation type="submission" date="2018-10" db="EMBL/GenBank/DDBJ databases">
        <title>Draft genome sequence of the microsporidian Tubulinosema ratisbonensis.</title>
        <authorList>
            <person name="Polonais V."/>
            <person name="Peyretaillade E."/>
            <person name="Niehus S."/>
            <person name="Wawrzyniak I."/>
            <person name="Franchet A."/>
            <person name="Gaspin C."/>
            <person name="Reichstadt M."/>
            <person name="Belser C."/>
            <person name="Labadie K."/>
            <person name="Delbac F."/>
            <person name="Ferrandon D."/>
        </authorList>
    </citation>
    <scope>NUCLEOTIDE SEQUENCE [LARGE SCALE GENOMIC DNA]</scope>
    <source>
        <strain evidence="1 2">Franzen</strain>
    </source>
</reference>
<organism evidence="1 2">
    <name type="scientific">Tubulinosema ratisbonensis</name>
    <dbReference type="NCBI Taxonomy" id="291195"/>
    <lineage>
        <taxon>Eukaryota</taxon>
        <taxon>Fungi</taxon>
        <taxon>Fungi incertae sedis</taxon>
        <taxon>Microsporidia</taxon>
        <taxon>Tubulinosematoidea</taxon>
        <taxon>Tubulinosematidae</taxon>
        <taxon>Tubulinosema</taxon>
    </lineage>
</organism>
<dbReference type="AlphaFoldDB" id="A0A437AKD9"/>